<dbReference type="SUPFAM" id="SSF52777">
    <property type="entry name" value="CoA-dependent acyltransferases"/>
    <property type="match status" value="1"/>
</dbReference>
<reference evidence="1 2" key="1">
    <citation type="submission" date="2016-09" db="EMBL/GenBank/DDBJ databases">
        <title>Pseudoalteromonas amylolytica sp. nov., isolated from the surface seawater.</title>
        <authorList>
            <person name="Wu Y.-H."/>
            <person name="Cheng H."/>
            <person name="Jin X.-B."/>
            <person name="Wang C.-S."/>
            <person name="Xu X.-W."/>
        </authorList>
    </citation>
    <scope>NUCLEOTIDE SEQUENCE [LARGE SCALE GENOMIC DNA]</scope>
    <source>
        <strain evidence="1 2">JW1</strain>
    </source>
</reference>
<dbReference type="PANTHER" id="PTHR38474:SF1">
    <property type="entry name" value="SLR0299 PROTEIN"/>
    <property type="match status" value="1"/>
</dbReference>
<evidence type="ECO:0008006" key="3">
    <source>
        <dbReference type="Google" id="ProtNLM"/>
    </source>
</evidence>
<organism evidence="1 2">
    <name type="scientific">Pseudoalteromonas amylolytica</name>
    <dbReference type="NCBI Taxonomy" id="1859457"/>
    <lineage>
        <taxon>Bacteria</taxon>
        <taxon>Pseudomonadati</taxon>
        <taxon>Pseudomonadota</taxon>
        <taxon>Gammaproteobacteria</taxon>
        <taxon>Alteromonadales</taxon>
        <taxon>Pseudoalteromonadaceae</taxon>
        <taxon>Pseudoalteromonas</taxon>
    </lineage>
</organism>
<proteinExistence type="predicted"/>
<dbReference type="Pfam" id="PF00302">
    <property type="entry name" value="CAT"/>
    <property type="match status" value="1"/>
</dbReference>
<dbReference type="EMBL" id="MKJU01000025">
    <property type="protein sequence ID" value="OHU91159.1"/>
    <property type="molecule type" value="Genomic_DNA"/>
</dbReference>
<comment type="caution">
    <text evidence="1">The sequence shown here is derived from an EMBL/GenBank/DDBJ whole genome shotgun (WGS) entry which is preliminary data.</text>
</comment>
<evidence type="ECO:0000313" key="1">
    <source>
        <dbReference type="EMBL" id="OHU91159.1"/>
    </source>
</evidence>
<dbReference type="InterPro" id="IPR023213">
    <property type="entry name" value="CAT-like_dom_sf"/>
</dbReference>
<dbReference type="PANTHER" id="PTHR38474">
    <property type="entry name" value="SLR0299 PROTEIN"/>
    <property type="match status" value="1"/>
</dbReference>
<dbReference type="Proteomes" id="UP000179786">
    <property type="component" value="Unassembled WGS sequence"/>
</dbReference>
<evidence type="ECO:0000313" key="2">
    <source>
        <dbReference type="Proteomes" id="UP000179786"/>
    </source>
</evidence>
<dbReference type="AlphaFoldDB" id="A0A1S1MW59"/>
<dbReference type="Gene3D" id="3.30.559.10">
    <property type="entry name" value="Chloramphenicol acetyltransferase-like domain"/>
    <property type="match status" value="1"/>
</dbReference>
<dbReference type="GO" id="GO:0008811">
    <property type="term" value="F:chloramphenicol O-acetyltransferase activity"/>
    <property type="evidence" value="ECO:0007669"/>
    <property type="project" value="InterPro"/>
</dbReference>
<keyword evidence="2" id="KW-1185">Reference proteome</keyword>
<dbReference type="InterPro" id="IPR001707">
    <property type="entry name" value="Cmp_AcTrfase"/>
</dbReference>
<dbReference type="SMART" id="SM01059">
    <property type="entry name" value="CAT"/>
    <property type="match status" value="1"/>
</dbReference>
<accession>A0A1S1MW59</accession>
<name>A0A1S1MW59_9GAMM</name>
<sequence>MKKINLDTWPRAEHYHFFKGFDKPHFNITTNLDLSLLYRYAKQQQYSFTDCYLYCLLKAVNSYTPMRHRIVDGLPVEVDELMASTVFLKEDDTFRFIPLSLQQNITEFAAHTAKQKAIYLNKTLLDEQFKLRETSAAQIHVSILPWFNFSSFSHAATSLGTCVGIPKFVFGQYQIESGLMPLNIEVHHALLDGVHVAQFLTTLNKVISEVVK</sequence>
<dbReference type="OrthoDB" id="9801766at2"/>
<dbReference type="STRING" id="1859457.BET10_09940"/>
<dbReference type="RefSeq" id="WP_070984806.1">
    <property type="nucleotide sequence ID" value="NZ_MKJU01000025.1"/>
</dbReference>
<gene>
    <name evidence="1" type="ORF">BET10_09940</name>
</gene>
<protein>
    <recommendedName>
        <fullName evidence="3">Chloramphenicol acetyltransferase</fullName>
    </recommendedName>
</protein>